<evidence type="ECO:0000256" key="1">
    <source>
        <dbReference type="ARBA" id="ARBA00023054"/>
    </source>
</evidence>
<comment type="caution">
    <text evidence="3">The sequence shown here is derived from an EMBL/GenBank/DDBJ whole genome shotgun (WGS) entry which is preliminary data.</text>
</comment>
<dbReference type="Proteomes" id="UP001233999">
    <property type="component" value="Unassembled WGS sequence"/>
</dbReference>
<reference evidence="3" key="2">
    <citation type="submission" date="2023-05" db="EMBL/GenBank/DDBJ databases">
        <authorList>
            <person name="Fouks B."/>
        </authorList>
    </citation>
    <scope>NUCLEOTIDE SEQUENCE</scope>
    <source>
        <strain evidence="3">Stay&amp;Tobe</strain>
        <tissue evidence="3">Testes</tissue>
    </source>
</reference>
<dbReference type="PANTHER" id="PTHR15885">
    <property type="entry name" value="COILED-COIL DOMAIN-CONTAINING PROTEIN 174"/>
    <property type="match status" value="1"/>
</dbReference>
<feature type="compositionally biased region" description="Basic and acidic residues" evidence="2">
    <location>
        <begin position="37"/>
        <end position="54"/>
    </location>
</feature>
<dbReference type="PANTHER" id="PTHR15885:SF1">
    <property type="entry name" value="COILED-COIL DOMAIN-CONTAINING PROTEIN 174"/>
    <property type="match status" value="1"/>
</dbReference>
<evidence type="ECO:0000313" key="4">
    <source>
        <dbReference type="Proteomes" id="UP001233999"/>
    </source>
</evidence>
<feature type="non-terminal residue" evidence="3">
    <location>
        <position position="228"/>
    </location>
</feature>
<keyword evidence="1" id="KW-0175">Coiled coil</keyword>
<dbReference type="InterPro" id="IPR025066">
    <property type="entry name" value="CCDC174-like"/>
</dbReference>
<protein>
    <submittedName>
        <fullName evidence="3">Uncharacterized protein</fullName>
    </submittedName>
</protein>
<name>A0AAD7ZAB5_DIPPU</name>
<sequence>ARNHGVGYYSFSQDEDIRKSQQEALNKLRQQTQKVQEATKDARERRKQQMEARLKAARRRKRERMGLPPEDEQQVRPWDIGKEGVKQVMSQEDWVEKKRKERVDEFAPPSSYRPDFIPSSDPQVKSKPTLFFSSKKPKSARDSVKRQMEISSCDDLEAAGSSTETRGRGTEVPPPATFEYYGPTSTAVKKNYTKGGDLESAIDAGLKFLRQQTEEKQKMREKGLLDIV</sequence>
<feature type="compositionally biased region" description="Basic and acidic residues" evidence="2">
    <location>
        <begin position="94"/>
        <end position="105"/>
    </location>
</feature>
<feature type="region of interest" description="Disordered" evidence="2">
    <location>
        <begin position="27"/>
        <end position="182"/>
    </location>
</feature>
<evidence type="ECO:0000256" key="2">
    <source>
        <dbReference type="SAM" id="MobiDB-lite"/>
    </source>
</evidence>
<evidence type="ECO:0000313" key="3">
    <source>
        <dbReference type="EMBL" id="KAJ9576691.1"/>
    </source>
</evidence>
<gene>
    <name evidence="3" type="ORF">L9F63_025413</name>
</gene>
<organism evidence="3 4">
    <name type="scientific">Diploptera punctata</name>
    <name type="common">Pacific beetle cockroach</name>
    <dbReference type="NCBI Taxonomy" id="6984"/>
    <lineage>
        <taxon>Eukaryota</taxon>
        <taxon>Metazoa</taxon>
        <taxon>Ecdysozoa</taxon>
        <taxon>Arthropoda</taxon>
        <taxon>Hexapoda</taxon>
        <taxon>Insecta</taxon>
        <taxon>Pterygota</taxon>
        <taxon>Neoptera</taxon>
        <taxon>Polyneoptera</taxon>
        <taxon>Dictyoptera</taxon>
        <taxon>Blattodea</taxon>
        <taxon>Blaberoidea</taxon>
        <taxon>Blaberidae</taxon>
        <taxon>Diplopterinae</taxon>
        <taxon>Diploptera</taxon>
    </lineage>
</organism>
<keyword evidence="4" id="KW-1185">Reference proteome</keyword>
<reference evidence="3" key="1">
    <citation type="journal article" date="2023" name="IScience">
        <title>Live-bearing cockroach genome reveals convergent evolutionary mechanisms linked to viviparity in insects and beyond.</title>
        <authorList>
            <person name="Fouks B."/>
            <person name="Harrison M.C."/>
            <person name="Mikhailova A.A."/>
            <person name="Marchal E."/>
            <person name="English S."/>
            <person name="Carruthers M."/>
            <person name="Jennings E.C."/>
            <person name="Chiamaka E.L."/>
            <person name="Frigard R.A."/>
            <person name="Pippel M."/>
            <person name="Attardo G.M."/>
            <person name="Benoit J.B."/>
            <person name="Bornberg-Bauer E."/>
            <person name="Tobe S.S."/>
        </authorList>
    </citation>
    <scope>NUCLEOTIDE SEQUENCE</scope>
    <source>
        <tissue evidence="3">Testes</tissue>
    </source>
</reference>
<dbReference type="GO" id="GO:0005634">
    <property type="term" value="C:nucleus"/>
    <property type="evidence" value="ECO:0007669"/>
    <property type="project" value="TreeGrafter"/>
</dbReference>
<feature type="compositionally biased region" description="Basic and acidic residues" evidence="2">
    <location>
        <begin position="139"/>
        <end position="148"/>
    </location>
</feature>
<feature type="compositionally biased region" description="Polar residues" evidence="2">
    <location>
        <begin position="27"/>
        <end position="36"/>
    </location>
</feature>
<dbReference type="AlphaFoldDB" id="A0AAD7ZAB5"/>
<dbReference type="EMBL" id="JASPKZ010009494">
    <property type="protein sequence ID" value="KAJ9576691.1"/>
    <property type="molecule type" value="Genomic_DNA"/>
</dbReference>
<dbReference type="Pfam" id="PF13300">
    <property type="entry name" value="DUF4078"/>
    <property type="match status" value="1"/>
</dbReference>
<proteinExistence type="predicted"/>
<accession>A0AAD7ZAB5</accession>